<feature type="domain" description="Cyclic nucleotide-binding" evidence="1">
    <location>
        <begin position="10"/>
        <end position="121"/>
    </location>
</feature>
<dbReference type="Gene3D" id="2.60.120.10">
    <property type="entry name" value="Jelly Rolls"/>
    <property type="match status" value="1"/>
</dbReference>
<dbReference type="AlphaFoldDB" id="A0A1V9EPQ1"/>
<proteinExistence type="predicted"/>
<dbReference type="Proteomes" id="UP000192610">
    <property type="component" value="Unassembled WGS sequence"/>
</dbReference>
<dbReference type="EMBL" id="LVXG01000018">
    <property type="protein sequence ID" value="OQP48110.1"/>
    <property type="molecule type" value="Genomic_DNA"/>
</dbReference>
<dbReference type="STRING" id="354355.SAMN05660816_02388"/>
<evidence type="ECO:0000259" key="1">
    <source>
        <dbReference type="PROSITE" id="PS50042"/>
    </source>
</evidence>
<keyword evidence="3" id="KW-1185">Reference proteome</keyword>
<gene>
    <name evidence="2" type="ORF">A4H97_29940</name>
</gene>
<name>A0A1V9EPQ1_9BACT</name>
<organism evidence="2 3">
    <name type="scientific">Niastella yeongjuensis</name>
    <dbReference type="NCBI Taxonomy" id="354355"/>
    <lineage>
        <taxon>Bacteria</taxon>
        <taxon>Pseudomonadati</taxon>
        <taxon>Bacteroidota</taxon>
        <taxon>Chitinophagia</taxon>
        <taxon>Chitinophagales</taxon>
        <taxon>Chitinophagaceae</taxon>
        <taxon>Niastella</taxon>
    </lineage>
</organism>
<dbReference type="SUPFAM" id="SSF51206">
    <property type="entry name" value="cAMP-binding domain-like"/>
    <property type="match status" value="1"/>
</dbReference>
<dbReference type="InterPro" id="IPR014710">
    <property type="entry name" value="RmlC-like_jellyroll"/>
</dbReference>
<comment type="caution">
    <text evidence="2">The sequence shown here is derived from an EMBL/GenBank/DDBJ whole genome shotgun (WGS) entry which is preliminary data.</text>
</comment>
<reference evidence="3" key="1">
    <citation type="submission" date="2016-04" db="EMBL/GenBank/DDBJ databases">
        <authorList>
            <person name="Chen L."/>
            <person name="Zhuang W."/>
            <person name="Wang G."/>
        </authorList>
    </citation>
    <scope>NUCLEOTIDE SEQUENCE [LARGE SCALE GENOMIC DNA]</scope>
    <source>
        <strain evidence="3">17621</strain>
    </source>
</reference>
<dbReference type="PROSITE" id="PS50042">
    <property type="entry name" value="CNMP_BINDING_3"/>
    <property type="match status" value="1"/>
</dbReference>
<dbReference type="CDD" id="cd00038">
    <property type="entry name" value="CAP_ED"/>
    <property type="match status" value="1"/>
</dbReference>
<protein>
    <recommendedName>
        <fullName evidence="1">Cyclic nucleotide-binding domain-containing protein</fullName>
    </recommendedName>
</protein>
<evidence type="ECO:0000313" key="2">
    <source>
        <dbReference type="EMBL" id="OQP48110.1"/>
    </source>
</evidence>
<dbReference type="Pfam" id="PF00027">
    <property type="entry name" value="cNMP_binding"/>
    <property type="match status" value="1"/>
</dbReference>
<evidence type="ECO:0000313" key="3">
    <source>
        <dbReference type="Proteomes" id="UP000192610"/>
    </source>
</evidence>
<dbReference type="SMART" id="SM00100">
    <property type="entry name" value="cNMP"/>
    <property type="match status" value="1"/>
</dbReference>
<dbReference type="InterPro" id="IPR018490">
    <property type="entry name" value="cNMP-bd_dom_sf"/>
</dbReference>
<sequence length="185" mass="21962">MQEPGPSQYKVQPLSSDLQEHLRKTLKSKTLAKNEYLLKEGDTSRRVSFIESGLLRCFYLSKGKDVNRWFMSEGDVVFSVSSFYMQQPSYEYIQALEPSQLFYITHDELYEIYYRFPEFQRIGLVLTGKYYLLSDQLSFVKSKPPRERYEWLVTNQQELLQRVASKHLASYLGITSEYFSRIKRK</sequence>
<dbReference type="InterPro" id="IPR000595">
    <property type="entry name" value="cNMP-bd_dom"/>
</dbReference>
<accession>A0A1V9EPQ1</accession>